<dbReference type="SMART" id="SM00443">
    <property type="entry name" value="G_patch"/>
    <property type="match status" value="1"/>
</dbReference>
<feature type="region of interest" description="Disordered" evidence="1">
    <location>
        <begin position="337"/>
        <end position="406"/>
    </location>
</feature>
<feature type="compositionally biased region" description="Pro residues" evidence="1">
    <location>
        <begin position="573"/>
        <end position="596"/>
    </location>
</feature>
<dbReference type="AlphaFoldDB" id="A0AB34JWF6"/>
<feature type="compositionally biased region" description="Basic and acidic residues" evidence="1">
    <location>
        <begin position="74"/>
        <end position="84"/>
    </location>
</feature>
<gene>
    <name evidence="3" type="ORF">AB1Y20_019919</name>
</gene>
<feature type="region of interest" description="Disordered" evidence="1">
    <location>
        <begin position="466"/>
        <end position="491"/>
    </location>
</feature>
<keyword evidence="4" id="KW-1185">Reference proteome</keyword>
<reference evidence="3 4" key="1">
    <citation type="journal article" date="2024" name="Science">
        <title>Giant polyketide synthase enzymes in the biosynthesis of giant marine polyether toxins.</title>
        <authorList>
            <person name="Fallon T.R."/>
            <person name="Shende V.V."/>
            <person name="Wierzbicki I.H."/>
            <person name="Pendleton A.L."/>
            <person name="Watervoot N.F."/>
            <person name="Auber R.P."/>
            <person name="Gonzalez D.J."/>
            <person name="Wisecaver J.H."/>
            <person name="Moore B.S."/>
        </authorList>
    </citation>
    <scope>NUCLEOTIDE SEQUENCE [LARGE SCALE GENOMIC DNA]</scope>
    <source>
        <strain evidence="3 4">12B1</strain>
    </source>
</reference>
<organism evidence="3 4">
    <name type="scientific">Prymnesium parvum</name>
    <name type="common">Toxic golden alga</name>
    <dbReference type="NCBI Taxonomy" id="97485"/>
    <lineage>
        <taxon>Eukaryota</taxon>
        <taxon>Haptista</taxon>
        <taxon>Haptophyta</taxon>
        <taxon>Prymnesiophyceae</taxon>
        <taxon>Prymnesiales</taxon>
        <taxon>Prymnesiaceae</taxon>
        <taxon>Prymnesium</taxon>
    </lineage>
</organism>
<feature type="region of interest" description="Disordered" evidence="1">
    <location>
        <begin position="554"/>
        <end position="601"/>
    </location>
</feature>
<feature type="region of interest" description="Disordered" evidence="1">
    <location>
        <begin position="229"/>
        <end position="268"/>
    </location>
</feature>
<evidence type="ECO:0000256" key="1">
    <source>
        <dbReference type="SAM" id="MobiDB-lite"/>
    </source>
</evidence>
<accession>A0AB34JWF6</accession>
<evidence type="ECO:0000313" key="4">
    <source>
        <dbReference type="Proteomes" id="UP001515480"/>
    </source>
</evidence>
<feature type="region of interest" description="Disordered" evidence="1">
    <location>
        <begin position="1"/>
        <end position="149"/>
    </location>
</feature>
<feature type="compositionally biased region" description="Basic and acidic residues" evidence="1">
    <location>
        <begin position="58"/>
        <end position="67"/>
    </location>
</feature>
<evidence type="ECO:0000313" key="3">
    <source>
        <dbReference type="EMBL" id="KAL1525046.1"/>
    </source>
</evidence>
<dbReference type="Pfam" id="PF01585">
    <property type="entry name" value="G-patch"/>
    <property type="match status" value="1"/>
</dbReference>
<feature type="compositionally biased region" description="Acidic residues" evidence="1">
    <location>
        <begin position="244"/>
        <end position="267"/>
    </location>
</feature>
<dbReference type="InterPro" id="IPR000467">
    <property type="entry name" value="G_patch_dom"/>
</dbReference>
<dbReference type="InterPro" id="IPR051425">
    <property type="entry name" value="Formin_Homology"/>
</dbReference>
<sequence length="652" mass="70217">MPEIKEEIKEEEGARDPAVEPPAEETTADPPAPPGDDGPREKLKKEDGRKSHRRRSRDRSASRERTRERRGRSRDRSRDRSRSRERGRRREHSRDRREHRERERDYRGSPSRRRRSRSYSPRGRERRRSRSASYERRRPRGGGEPAYDKEAVKAALERVASGVSGVVWPGMGMLGGAAVGTFPAAGVAHAPISATATGAPPLAKEMLPAPSTTEDGKAKARDFSFLVTEDKQDSGPNLSMLDAPDSDSDSDSEENNGDGEEEEEEGFEAGSAIDQLLWRQKAVSGMETRRPGESVTQFLARRTAGLRMLKAQAGSHDAKQLENEVDVAIMNSSTQWHWGAGDPNADISDEEPDAPLALGGPSETLAIEYKPAEGEPPLPGDPPPPPPPPDGAMVPYGSRGGGGAMVTYDPERITQRRVIIGSEAVRASAALVPRPTKDALSNSKLAPIESGRGLALLEKMGWKKGQGLGREGSGTTAPVEASIKTDMGGLRSEEEQYGVAPALMSADGPELTNGNFSINASSMLSAAKSSMDSEFSSITTQTKSVQQINEENRRAAAGLPPLPGSQSAASSATPPPAAPPAPQPTPPRPSAPPAAPQPMMYNGMPPHPGMPYMGSGYYGAPGHLPPPYMPQMYPGYNMYGMPTMPPAPWGWR</sequence>
<feature type="compositionally biased region" description="Basic and acidic residues" evidence="1">
    <location>
        <begin position="1"/>
        <end position="18"/>
    </location>
</feature>
<protein>
    <recommendedName>
        <fullName evidence="2">G-patch domain-containing protein</fullName>
    </recommendedName>
</protein>
<feature type="compositionally biased region" description="Basic and acidic residues" evidence="1">
    <location>
        <begin position="37"/>
        <end position="49"/>
    </location>
</feature>
<comment type="caution">
    <text evidence="3">The sequence shown here is derived from an EMBL/GenBank/DDBJ whole genome shotgun (WGS) entry which is preliminary data.</text>
</comment>
<feature type="compositionally biased region" description="Basic and acidic residues" evidence="1">
    <location>
        <begin position="92"/>
        <end position="107"/>
    </location>
</feature>
<feature type="compositionally biased region" description="Pro residues" evidence="1">
    <location>
        <begin position="374"/>
        <end position="390"/>
    </location>
</feature>
<dbReference type="Proteomes" id="UP001515480">
    <property type="component" value="Unassembled WGS sequence"/>
</dbReference>
<dbReference type="PANTHER" id="PTHR45725">
    <property type="entry name" value="FORMIN HOMOLOGY 2 FAMILY MEMBER"/>
    <property type="match status" value="1"/>
</dbReference>
<evidence type="ECO:0000259" key="2">
    <source>
        <dbReference type="PROSITE" id="PS50174"/>
    </source>
</evidence>
<name>A0AB34JWF6_PRYPA</name>
<dbReference type="PROSITE" id="PS50174">
    <property type="entry name" value="G_PATCH"/>
    <property type="match status" value="1"/>
</dbReference>
<dbReference type="EMBL" id="JBGBPQ010000004">
    <property type="protein sequence ID" value="KAL1525046.1"/>
    <property type="molecule type" value="Genomic_DNA"/>
</dbReference>
<dbReference type="GO" id="GO:0003676">
    <property type="term" value="F:nucleic acid binding"/>
    <property type="evidence" value="ECO:0007669"/>
    <property type="project" value="InterPro"/>
</dbReference>
<feature type="domain" description="G-patch" evidence="2">
    <location>
        <begin position="449"/>
        <end position="495"/>
    </location>
</feature>
<proteinExistence type="predicted"/>